<evidence type="ECO:0000256" key="5">
    <source>
        <dbReference type="ARBA" id="ARBA00022837"/>
    </source>
</evidence>
<accession>A0A085NU02</accession>
<feature type="domain" description="Cadherin" evidence="12">
    <location>
        <begin position="552"/>
        <end position="656"/>
    </location>
</feature>
<keyword evidence="7 11" id="KW-1133">Transmembrane helix</keyword>
<feature type="domain" description="Cadherin" evidence="12">
    <location>
        <begin position="835"/>
        <end position="894"/>
    </location>
</feature>
<keyword evidence="2 11" id="KW-0812">Transmembrane</keyword>
<dbReference type="SUPFAM" id="SSF49313">
    <property type="entry name" value="Cadherin-like"/>
    <property type="match status" value="16"/>
</dbReference>
<dbReference type="SMART" id="SM00112">
    <property type="entry name" value="CA"/>
    <property type="match status" value="15"/>
</dbReference>
<dbReference type="PROSITE" id="PS50268">
    <property type="entry name" value="CADHERIN_2"/>
    <property type="match status" value="15"/>
</dbReference>
<dbReference type="CDD" id="cd11304">
    <property type="entry name" value="Cadherin_repeat"/>
    <property type="match status" value="14"/>
</dbReference>
<organism evidence="13">
    <name type="scientific">Trichuris suis</name>
    <name type="common">pig whipworm</name>
    <dbReference type="NCBI Taxonomy" id="68888"/>
    <lineage>
        <taxon>Eukaryota</taxon>
        <taxon>Metazoa</taxon>
        <taxon>Ecdysozoa</taxon>
        <taxon>Nematoda</taxon>
        <taxon>Enoplea</taxon>
        <taxon>Dorylaimia</taxon>
        <taxon>Trichinellida</taxon>
        <taxon>Trichuridae</taxon>
        <taxon>Trichuris</taxon>
    </lineage>
</organism>
<dbReference type="GO" id="GO:0044331">
    <property type="term" value="P:cell-cell adhesion mediated by cadherin"/>
    <property type="evidence" value="ECO:0007669"/>
    <property type="project" value="TreeGrafter"/>
</dbReference>
<evidence type="ECO:0000256" key="6">
    <source>
        <dbReference type="ARBA" id="ARBA00022889"/>
    </source>
</evidence>
<dbReference type="GO" id="GO:0016477">
    <property type="term" value="P:cell migration"/>
    <property type="evidence" value="ECO:0007669"/>
    <property type="project" value="TreeGrafter"/>
</dbReference>
<feature type="domain" description="Cadherin" evidence="12">
    <location>
        <begin position="1535"/>
        <end position="1617"/>
    </location>
</feature>
<dbReference type="GO" id="GO:0034332">
    <property type="term" value="P:adherens junction organization"/>
    <property type="evidence" value="ECO:0007669"/>
    <property type="project" value="TreeGrafter"/>
</dbReference>
<reference evidence="13" key="1">
    <citation type="journal article" date="2014" name="Nat. Genet.">
        <title>Genome and transcriptome of the porcine whipworm Trichuris suis.</title>
        <authorList>
            <person name="Jex A.R."/>
            <person name="Nejsum P."/>
            <person name="Schwarz E.M."/>
            <person name="Hu L."/>
            <person name="Young N.D."/>
            <person name="Hall R.S."/>
            <person name="Korhonen P.K."/>
            <person name="Liao S."/>
            <person name="Thamsborg S."/>
            <person name="Xia J."/>
            <person name="Xu P."/>
            <person name="Wang S."/>
            <person name="Scheerlinck J.P."/>
            <person name="Hofmann A."/>
            <person name="Sternberg P.W."/>
            <person name="Wang J."/>
            <person name="Gasser R.B."/>
        </authorList>
    </citation>
    <scope>NUCLEOTIDE SEQUENCE [LARGE SCALE GENOMIC DNA]</scope>
    <source>
        <strain evidence="13">DCEP-RM93F</strain>
    </source>
</reference>
<feature type="transmembrane region" description="Helical" evidence="11">
    <location>
        <begin position="175"/>
        <end position="196"/>
    </location>
</feature>
<dbReference type="GO" id="GO:0005509">
    <property type="term" value="F:calcium ion binding"/>
    <property type="evidence" value="ECO:0007669"/>
    <property type="project" value="UniProtKB-UniRule"/>
</dbReference>
<dbReference type="EMBL" id="KL367475">
    <property type="protein sequence ID" value="KFD72948.1"/>
    <property type="molecule type" value="Genomic_DNA"/>
</dbReference>
<gene>
    <name evidence="13" type="ORF">M514_00082</name>
</gene>
<evidence type="ECO:0000256" key="9">
    <source>
        <dbReference type="ARBA" id="ARBA00023180"/>
    </source>
</evidence>
<dbReference type="PROSITE" id="PS00232">
    <property type="entry name" value="CADHERIN_1"/>
    <property type="match status" value="8"/>
</dbReference>
<keyword evidence="3" id="KW-0732">Signal</keyword>
<dbReference type="GO" id="GO:0007156">
    <property type="term" value="P:homophilic cell adhesion via plasma membrane adhesion molecules"/>
    <property type="evidence" value="ECO:0007669"/>
    <property type="project" value="InterPro"/>
</dbReference>
<dbReference type="GO" id="GO:0045296">
    <property type="term" value="F:cadherin binding"/>
    <property type="evidence" value="ECO:0007669"/>
    <property type="project" value="TreeGrafter"/>
</dbReference>
<dbReference type="InterPro" id="IPR039808">
    <property type="entry name" value="Cadherin"/>
</dbReference>
<dbReference type="GO" id="GO:0016342">
    <property type="term" value="C:catenin complex"/>
    <property type="evidence" value="ECO:0007669"/>
    <property type="project" value="TreeGrafter"/>
</dbReference>
<feature type="domain" description="Cadherin" evidence="12">
    <location>
        <begin position="1338"/>
        <end position="1406"/>
    </location>
</feature>
<evidence type="ECO:0000259" key="12">
    <source>
        <dbReference type="PROSITE" id="PS50268"/>
    </source>
</evidence>
<dbReference type="InterPro" id="IPR015919">
    <property type="entry name" value="Cadherin-like_sf"/>
</dbReference>
<proteinExistence type="predicted"/>
<evidence type="ECO:0000256" key="1">
    <source>
        <dbReference type="ARBA" id="ARBA00004167"/>
    </source>
</evidence>
<evidence type="ECO:0000256" key="3">
    <source>
        <dbReference type="ARBA" id="ARBA00022729"/>
    </source>
</evidence>
<feature type="domain" description="Cadherin" evidence="12">
    <location>
        <begin position="1835"/>
        <end position="1939"/>
    </location>
</feature>
<evidence type="ECO:0000256" key="2">
    <source>
        <dbReference type="ARBA" id="ARBA00022692"/>
    </source>
</evidence>
<dbReference type="GO" id="GO:0000902">
    <property type="term" value="P:cell morphogenesis"/>
    <property type="evidence" value="ECO:0007669"/>
    <property type="project" value="TreeGrafter"/>
</dbReference>
<feature type="domain" description="Cadherin" evidence="12">
    <location>
        <begin position="2161"/>
        <end position="2281"/>
    </location>
</feature>
<dbReference type="Gene3D" id="2.60.40.60">
    <property type="entry name" value="Cadherins"/>
    <property type="match status" value="17"/>
</dbReference>
<sequence length="2921" mass="323792">MSVACNSFVAERSDNLLSCFGDAQSPLCVHMVSSFFALARNSLISNTTAEIMHGSVENSSIAYEVPVPLDPSESQIVTTATGDKAEPLKLSPFTNRSESPKSVKLLQNQGYLRLPTNRSESVEDRFYGIPGKVGMMPFGKPDAQVDMFPSNDEKSIFAHTVGPPIQWQPADSVDAYGSLATKFNVVIIFLVVVVIIHRYRRKIIALILEGRRPTPGDRRSNVDLLFENSFVPSLEKTTSLAFRCPEFKCSVLNFLSVKRCVVNIVKWQLLLLRPEGYWLQILNVLLCLISFLPTSHCYSGCIVSKNYGAVSIIEISETIPAGMALMSATIDPAGADLGGLYIEGDLSEFYADKFMLKRMPEGQIEVITNGSLYLPKYPSAQMQTTLNVSVSCDRNRISLATIQINATNRHAPEWYGLPYEMKVPEDNPLNVLVRTPIICIDWDPAPSYNISFEVDADGEEETFSLKTLEDHYLKLESLPSAFSLAGNMWKRNQLPRTIYLRLLKRLDYDFGNRVYHLNITARDNPLGGTQRVSMALLTIHVTDSDDLPPVLSSMHYFGSVAVNTLVGSVIQISPVISARDGDSQINAPIIFSLRDADPFWIDQNTGTIFLNSTIPHHMIHSSMDLELKAVQRDNPKMSTTATVHFRFVGSQSVPQLCRISVVVSATVGAEVIRLYASQADTKFAIETEEERDRDLFYLEPQTDRVLVRDSDASMSGGKPVIFKIVTVPLNSDFVVANNGTSTGICSAAIVAVTYRAEALDKVHFPATDPHDSLADASYEVKSMEQTVERKDTVDAVLFVYENETPANLYQVSLNIKGMHSAYYKVMNPEQRCCYVDAHTGWISVTEAFDYEVTKDLLLNISGCYKLDATAAGATCHYFFVQIIVIDQNDNYPVFSKSVYETTIPIYAEQRTRVIQVLANDHDSGQNGLVSYALKGPVQPFTIDYNTGWLLTSEVLSEPSLYNLTIVAFDHGVPSRESYSSVIINVRDSHTWPPRFLRPKYSGTVPEDIPVGSAVVQIGASVPFSNDERRNISYRFVSNASLPFSIDAITGIVRTTALLDFESTRNYSFLVEALNHGLETRLSNPALVNIYVTDVNDNAPVFGVIPDRIVLPAFVQPGNIVLNISATDADSDLNGNNAISYELMQSDNAVFRLDGTTGRLTLLVRPPDGDYVVTLVARDHGQHSLNAKHTVRFRIARSNSGNPVFRNLHFYLQARACLRKYRPLRRFHAVLANSSPVYELLPAVSGLQIDNVTGILFSTPEFCSNFSLIRKCIVRGRNPSNGSLYSDVPVTISVHPPDVQRVPLEFIAPAFYGAVSEGTPANQDLGFCVILKAPLPPHVTFSLEKNEIFAIKRDGCVVFSQMVDLESLPRDQQDTVSLKVYASDGTSTAVTLLRIRIEDINEFAPQFFHRFHRISIPEDCTHGTILLELLAKDEDATDTNLTYSLVDREFSDLVEIDHFGRLIKSPLRMFDRELEQSIRLTVMVTDKGNLSDTATVEITILDVNDNPPHFLEAAYSWLIMEGPSGVGSRLGIYCRDPDEGNNGTMSFRLLPEPLAALFHVQKEAPDKVSLALMRPLDREERSHLFLLIEARDHGTPTLISAARLEIELLDVNDNAPGFAMKNISMSIPCEMAPGIPFAMLSAIDMDINCDLTYQIVADNTGVFHVDAKLALLSIDESYGRPTVGIHRLTVAVTDGIFNDSTLVTIDVRCSQNLEKAVIASSFGQPSHVFNVYEGKGNSFVGKLQVNGSSNVDFTVIPFHQASYFEIDQAGAVYANTNLTYRKDNDTVVFAVSLGIPSSAGLESFTSVAVQIMDINDHPPVFQRVSFFEILPLSVRPGHPLSSELMAVDSFDEGVNAKIWYELKGKDASCFHIDPDFGLVTTVCDFASSAKRRYEFYVVATDHEGSGLSSTANVSISVVPVEVYLQQWKATANRLLSFPLTMLEVPRSCRTMLVADHVTVGVPRNAALGTAIFLLSSLIAEQGRRFYFRFASKMTAKEMPVALDEQHDLLIVSKPLAKALHGDGDYVVRIVANQNPLRLFCPVEVTVHVIGTRDSHEPFRFTNRLFNFSIDENMPEGSLIGHLNHSCVDWREMSCKIVSFGRASNLGLMLTSNASLFSTRAFDRERTDMETLILVEGSCGEEIDFAAVKIVVNDLNDNAPRFRKSSYSFSIPEGPYNNPVLIGYVSAHDVDRGRSGEIQYAILEEGKFTCTLMLITSCVFLIPGLPFIVRNGGGIYVSNRIDREMNDTFNFTVLAFDHGLPTLSSSASVSVSVVDVNDNAPIFDQVPARLNVTRGKELNMTIGRVHAFDPDSGLNGVVTYDLIDGQDLFCIDQSGVIRNKYPLDKVTSSEIRITVRASDLGRPSLSAEANISILLEDNFVSQFSTNNVSFVSEYSTKSLLTSTPGWYRIQPANGALPSTSAKMPQNQLSLVTAATNVVNRFTEMGATYRVELFHPTLSNESAFVEKEYWTSVYENLPPPQFLLNLNCSLNRSDLPTFYKIRSGAKGRFAINETTGQLYTTVPLDRENQSLYIIVVQCSSFPTRVAREVPAKFNFSDLLEVGLDSTLVIVSVLDENDNSPHFEEEGSLALFYLKRPETGGTCNIGFITAVDPDATSVVSYFIENSAVDDSRKFLINRESGLLSCANWTQMSDGTDKHHFRFTVAATDSVHSTRKDVADGKTTTHCMKFYLHLIVIQVAHEDAVRLSVLRRPDYVASYKRSVERKLEEHLGFFIHLDEVRPLKTVIAKGSEIDVYAVNKVTLEPIQPLMLFRRLEAIFPLIQNDLQHLRLLSVETDVMPTPWESGSPSTSPLATVDVTLICVITVVAIVSVVVAVLLIRSFSFERERRCLLMSTSNNNPVMLPPGSSVLSSDSYYTFTTLQKLVAIPNGSCFKCTRHTNCLVHVLREDGCSKTIMGPICSLYSLK</sequence>
<dbReference type="PANTHER" id="PTHR24027">
    <property type="entry name" value="CADHERIN-23"/>
    <property type="match status" value="1"/>
</dbReference>
<dbReference type="PANTHER" id="PTHR24027:SF422">
    <property type="entry name" value="CADHERIN DOMAIN-CONTAINING PROTEIN"/>
    <property type="match status" value="1"/>
</dbReference>
<feature type="domain" description="Cadherin" evidence="12">
    <location>
        <begin position="1116"/>
        <end position="1204"/>
    </location>
</feature>
<feature type="domain" description="Cadherin" evidence="12">
    <location>
        <begin position="415"/>
        <end position="551"/>
    </location>
</feature>
<feature type="domain" description="Cadherin" evidence="12">
    <location>
        <begin position="996"/>
        <end position="1101"/>
    </location>
</feature>
<feature type="transmembrane region" description="Helical" evidence="11">
    <location>
        <begin position="2813"/>
        <end position="2834"/>
    </location>
</feature>
<dbReference type="Pfam" id="PF00028">
    <property type="entry name" value="Cadherin"/>
    <property type="match status" value="9"/>
</dbReference>
<feature type="non-terminal residue" evidence="13">
    <location>
        <position position="2921"/>
    </location>
</feature>
<comment type="subcellular location">
    <subcellularLocation>
        <location evidence="1">Membrane</location>
        <topology evidence="1">Single-pass membrane protein</topology>
    </subcellularLocation>
</comment>
<dbReference type="FunFam" id="2.60.40.60:FF:000116">
    <property type="entry name" value="Dachsous cadherin-related 2"/>
    <property type="match status" value="2"/>
</dbReference>
<dbReference type="GO" id="GO:0008013">
    <property type="term" value="F:beta-catenin binding"/>
    <property type="evidence" value="ECO:0007669"/>
    <property type="project" value="TreeGrafter"/>
</dbReference>
<keyword evidence="4" id="KW-0677">Repeat</keyword>
<dbReference type="GO" id="GO:0005912">
    <property type="term" value="C:adherens junction"/>
    <property type="evidence" value="ECO:0007669"/>
    <property type="project" value="TreeGrafter"/>
</dbReference>
<evidence type="ECO:0000256" key="4">
    <source>
        <dbReference type="ARBA" id="ARBA00022737"/>
    </source>
</evidence>
<feature type="domain" description="Cadherin" evidence="12">
    <location>
        <begin position="895"/>
        <end position="995"/>
    </location>
</feature>
<keyword evidence="6" id="KW-0130">Cell adhesion</keyword>
<evidence type="ECO:0000313" key="13">
    <source>
        <dbReference type="EMBL" id="KFD72948.1"/>
    </source>
</evidence>
<evidence type="ECO:0000256" key="10">
    <source>
        <dbReference type="PROSITE-ProRule" id="PRU00043"/>
    </source>
</evidence>
<feature type="domain" description="Cadherin" evidence="12">
    <location>
        <begin position="1407"/>
        <end position="1509"/>
    </location>
</feature>
<keyword evidence="8 11" id="KW-0472">Membrane</keyword>
<dbReference type="GO" id="GO:0016339">
    <property type="term" value="P:calcium-dependent cell-cell adhesion via plasma membrane cell adhesion molecules"/>
    <property type="evidence" value="ECO:0007669"/>
    <property type="project" value="TreeGrafter"/>
</dbReference>
<dbReference type="Proteomes" id="UP000030758">
    <property type="component" value="Unassembled WGS sequence"/>
</dbReference>
<dbReference type="InterPro" id="IPR002126">
    <property type="entry name" value="Cadherin-like_dom"/>
</dbReference>
<dbReference type="InterPro" id="IPR020894">
    <property type="entry name" value="Cadherin_CS"/>
</dbReference>
<name>A0A085NU02_9BILA</name>
<protein>
    <recommendedName>
        <fullName evidence="12">Cadherin domain-containing protein</fullName>
    </recommendedName>
</protein>
<dbReference type="GO" id="GO:0007043">
    <property type="term" value="P:cell-cell junction assembly"/>
    <property type="evidence" value="ECO:0007669"/>
    <property type="project" value="TreeGrafter"/>
</dbReference>
<feature type="domain" description="Cadherin" evidence="12">
    <location>
        <begin position="2462"/>
        <end position="2579"/>
    </location>
</feature>
<evidence type="ECO:0000256" key="7">
    <source>
        <dbReference type="ARBA" id="ARBA00022989"/>
    </source>
</evidence>
<evidence type="ECO:0000256" key="8">
    <source>
        <dbReference type="ARBA" id="ARBA00023136"/>
    </source>
</evidence>
<feature type="domain" description="Cadherin" evidence="12">
    <location>
        <begin position="1618"/>
        <end position="1820"/>
    </location>
</feature>
<keyword evidence="5 10" id="KW-0106">Calcium</keyword>
<keyword evidence="9" id="KW-0325">Glycoprotein</keyword>
<feature type="domain" description="Cadherin" evidence="12">
    <location>
        <begin position="2282"/>
        <end position="2375"/>
    </location>
</feature>
<dbReference type="PRINTS" id="PR00205">
    <property type="entry name" value="CADHERIN"/>
</dbReference>
<evidence type="ECO:0000256" key="11">
    <source>
        <dbReference type="SAM" id="Phobius"/>
    </source>
</evidence>
<feature type="domain" description="Cadherin" evidence="12">
    <location>
        <begin position="2060"/>
        <end position="2160"/>
    </location>
</feature>